<sequence>MLKLGSKKILVPQCFAECAAYPSSSKESSKPLETLPYADYIKKKFPEKLEIMNQQIEELNKQRIKCKNNAKVLSFFKDLNSFILNKNAVELLPVGSMVTKFVNKQSDFDFVFLPKHDDQRLRFLRDFHQNPSFKQ</sequence>
<dbReference type="eggNOG" id="KOG2277">
    <property type="taxonomic scope" value="Eukaryota"/>
</dbReference>
<dbReference type="STRING" id="1561998.A0A1I7T014"/>
<proteinExistence type="predicted"/>
<keyword evidence="2" id="KW-1185">Reference proteome</keyword>
<reference evidence="3" key="1">
    <citation type="submission" date="2016-11" db="UniProtKB">
        <authorList>
            <consortium name="WormBaseParasite"/>
        </authorList>
    </citation>
    <scope>IDENTIFICATION</scope>
</reference>
<name>A0A1I7T014_9PELO</name>
<protein>
    <submittedName>
        <fullName evidence="3">NTP_transf_2 domain-containing protein</fullName>
    </submittedName>
</protein>
<evidence type="ECO:0000256" key="1">
    <source>
        <dbReference type="SAM" id="Coils"/>
    </source>
</evidence>
<feature type="coiled-coil region" evidence="1">
    <location>
        <begin position="42"/>
        <end position="69"/>
    </location>
</feature>
<dbReference type="AlphaFoldDB" id="A0A1I7T014"/>
<accession>A0A1I7T014</accession>
<evidence type="ECO:0000313" key="3">
    <source>
        <dbReference type="WBParaSite" id="Csp11.Scaffold425.g1143.t1"/>
    </source>
</evidence>
<dbReference type="WBParaSite" id="Csp11.Scaffold425.g1143.t1">
    <property type="protein sequence ID" value="Csp11.Scaffold425.g1143.t1"/>
    <property type="gene ID" value="Csp11.Scaffold425.g1143"/>
</dbReference>
<evidence type="ECO:0000313" key="2">
    <source>
        <dbReference type="Proteomes" id="UP000095282"/>
    </source>
</evidence>
<organism evidence="2 3">
    <name type="scientific">Caenorhabditis tropicalis</name>
    <dbReference type="NCBI Taxonomy" id="1561998"/>
    <lineage>
        <taxon>Eukaryota</taxon>
        <taxon>Metazoa</taxon>
        <taxon>Ecdysozoa</taxon>
        <taxon>Nematoda</taxon>
        <taxon>Chromadorea</taxon>
        <taxon>Rhabditida</taxon>
        <taxon>Rhabditina</taxon>
        <taxon>Rhabditomorpha</taxon>
        <taxon>Rhabditoidea</taxon>
        <taxon>Rhabditidae</taxon>
        <taxon>Peloderinae</taxon>
        <taxon>Caenorhabditis</taxon>
    </lineage>
</organism>
<keyword evidence="1" id="KW-0175">Coiled coil</keyword>
<dbReference type="Proteomes" id="UP000095282">
    <property type="component" value="Unplaced"/>
</dbReference>